<keyword evidence="6 8" id="KW-0592">Phosphate transport</keyword>
<dbReference type="EMBL" id="VFSV01000009">
    <property type="protein sequence ID" value="TRD21822.1"/>
    <property type="molecule type" value="Genomic_DNA"/>
</dbReference>
<dbReference type="SUPFAM" id="SSF109755">
    <property type="entry name" value="PhoU-like"/>
    <property type="match status" value="1"/>
</dbReference>
<keyword evidence="12" id="KW-1185">Reference proteome</keyword>
<dbReference type="OrthoDB" id="9814256at2"/>
<dbReference type="GO" id="GO:0030643">
    <property type="term" value="P:intracellular phosphate ion homeostasis"/>
    <property type="evidence" value="ECO:0007669"/>
    <property type="project" value="InterPro"/>
</dbReference>
<dbReference type="PANTHER" id="PTHR42930:SF3">
    <property type="entry name" value="PHOSPHATE-SPECIFIC TRANSPORT SYSTEM ACCESSORY PROTEIN PHOU"/>
    <property type="match status" value="1"/>
</dbReference>
<reference evidence="11 12" key="1">
    <citation type="submission" date="2019-06" db="EMBL/GenBank/DDBJ databases">
        <title>Paenimaribius caenipelagi gen. nov., sp. nov., isolated from a tidal flat.</title>
        <authorList>
            <person name="Yoon J.-H."/>
        </authorList>
    </citation>
    <scope>NUCLEOTIDE SEQUENCE [LARGE SCALE GENOMIC DNA]</scope>
    <source>
        <strain evidence="11 12">JBTF-M29</strain>
    </source>
</reference>
<comment type="subcellular location">
    <subcellularLocation>
        <location evidence="1 8">Cytoplasm</location>
    </subcellularLocation>
</comment>
<evidence type="ECO:0000256" key="9">
    <source>
        <dbReference type="SAM" id="Coils"/>
    </source>
</evidence>
<evidence type="ECO:0000259" key="10">
    <source>
        <dbReference type="Pfam" id="PF01895"/>
    </source>
</evidence>
<dbReference type="AlphaFoldDB" id="A0A547Q623"/>
<evidence type="ECO:0000256" key="7">
    <source>
        <dbReference type="ARBA" id="ARBA00056181"/>
    </source>
</evidence>
<keyword evidence="9" id="KW-0175">Coiled coil</keyword>
<dbReference type="InterPro" id="IPR038078">
    <property type="entry name" value="PhoU-like_sf"/>
</dbReference>
<organism evidence="11 12">
    <name type="scientific">Palleronia caenipelagi</name>
    <dbReference type="NCBI Taxonomy" id="2489174"/>
    <lineage>
        <taxon>Bacteria</taxon>
        <taxon>Pseudomonadati</taxon>
        <taxon>Pseudomonadota</taxon>
        <taxon>Alphaproteobacteria</taxon>
        <taxon>Rhodobacterales</taxon>
        <taxon>Roseobacteraceae</taxon>
        <taxon>Palleronia</taxon>
    </lineage>
</organism>
<evidence type="ECO:0000256" key="2">
    <source>
        <dbReference type="ARBA" id="ARBA00008107"/>
    </source>
</evidence>
<dbReference type="GO" id="GO:0005737">
    <property type="term" value="C:cytoplasm"/>
    <property type="evidence" value="ECO:0007669"/>
    <property type="project" value="UniProtKB-SubCell"/>
</dbReference>
<evidence type="ECO:0000313" key="12">
    <source>
        <dbReference type="Proteomes" id="UP000318590"/>
    </source>
</evidence>
<dbReference type="RefSeq" id="WP_142834128.1">
    <property type="nucleotide sequence ID" value="NZ_VFSV01000009.1"/>
</dbReference>
<feature type="domain" description="PhoU" evidence="10">
    <location>
        <begin position="21"/>
        <end position="109"/>
    </location>
</feature>
<sequence length="237" mass="26494">MNGEHIHSAFDRDLEQLQADLVRMAGLVEQALRDATNALVTHDTELAAKVRREDKRIDALEDAINEEAARLIALRAPLAGDMRLVLSVIKISGHLERMGDYAKNMAKRTDLIADHPMVETAPAVLKRMANQVIAMMHQVVEAHISQDSALAHEVRDSDAEVDQMYNSIFRVLLTYMMEDPRQIAPCMHLHFIAKNLERIGDHTTSIADQVIYAVDGLRPDEDRPKADLTSVKDLTGS</sequence>
<dbReference type="PANTHER" id="PTHR42930">
    <property type="entry name" value="PHOSPHATE-SPECIFIC TRANSPORT SYSTEM ACCESSORY PROTEIN PHOU"/>
    <property type="match status" value="1"/>
</dbReference>
<dbReference type="NCBIfam" id="TIGR02135">
    <property type="entry name" value="phoU_full"/>
    <property type="match status" value="1"/>
</dbReference>
<evidence type="ECO:0000256" key="5">
    <source>
        <dbReference type="ARBA" id="ARBA00022490"/>
    </source>
</evidence>
<dbReference type="PIRSF" id="PIRSF003107">
    <property type="entry name" value="PhoU"/>
    <property type="match status" value="1"/>
</dbReference>
<dbReference type="InterPro" id="IPR026022">
    <property type="entry name" value="PhoU_dom"/>
</dbReference>
<protein>
    <recommendedName>
        <fullName evidence="8">Phosphate-specific transport system accessory protein PhoU</fullName>
    </recommendedName>
</protein>
<dbReference type="GO" id="GO:0045936">
    <property type="term" value="P:negative regulation of phosphate metabolic process"/>
    <property type="evidence" value="ECO:0007669"/>
    <property type="project" value="InterPro"/>
</dbReference>
<evidence type="ECO:0000256" key="4">
    <source>
        <dbReference type="ARBA" id="ARBA00022448"/>
    </source>
</evidence>
<evidence type="ECO:0000256" key="1">
    <source>
        <dbReference type="ARBA" id="ARBA00004496"/>
    </source>
</evidence>
<feature type="domain" description="PhoU" evidence="10">
    <location>
        <begin position="125"/>
        <end position="210"/>
    </location>
</feature>
<name>A0A547Q623_9RHOB</name>
<accession>A0A547Q623</accession>
<dbReference type="Pfam" id="PF01895">
    <property type="entry name" value="PhoU"/>
    <property type="match status" value="2"/>
</dbReference>
<comment type="caution">
    <text evidence="11">The sequence shown here is derived from an EMBL/GenBank/DDBJ whole genome shotgun (WGS) entry which is preliminary data.</text>
</comment>
<dbReference type="InterPro" id="IPR028366">
    <property type="entry name" value="PhoU"/>
</dbReference>
<keyword evidence="5 8" id="KW-0963">Cytoplasm</keyword>
<evidence type="ECO:0000256" key="6">
    <source>
        <dbReference type="ARBA" id="ARBA00022592"/>
    </source>
</evidence>
<gene>
    <name evidence="11" type="primary">phoU</name>
    <name evidence="11" type="ORF">FEV53_07155</name>
</gene>
<dbReference type="FunFam" id="1.20.58.220:FF:000004">
    <property type="entry name" value="Phosphate-specific transport system accessory protein PhoU"/>
    <property type="match status" value="1"/>
</dbReference>
<keyword evidence="4 8" id="KW-0813">Transport</keyword>
<evidence type="ECO:0000256" key="8">
    <source>
        <dbReference type="PIRNR" id="PIRNR003107"/>
    </source>
</evidence>
<comment type="similarity">
    <text evidence="2 8">Belongs to the PhoU family.</text>
</comment>
<dbReference type="GO" id="GO:0006817">
    <property type="term" value="P:phosphate ion transport"/>
    <property type="evidence" value="ECO:0007669"/>
    <property type="project" value="UniProtKB-KW"/>
</dbReference>
<dbReference type="Gene3D" id="1.20.58.220">
    <property type="entry name" value="Phosphate transport system protein phou homolog 2, domain 2"/>
    <property type="match status" value="1"/>
</dbReference>
<comment type="subunit">
    <text evidence="3 8">Homodimer.</text>
</comment>
<comment type="function">
    <text evidence="7 8">Plays a role in the regulation of phosphate uptake.</text>
</comment>
<feature type="coiled-coil region" evidence="9">
    <location>
        <begin position="14"/>
        <end position="70"/>
    </location>
</feature>
<proteinExistence type="inferred from homology"/>
<evidence type="ECO:0000313" key="11">
    <source>
        <dbReference type="EMBL" id="TRD21822.1"/>
    </source>
</evidence>
<dbReference type="Proteomes" id="UP000318590">
    <property type="component" value="Unassembled WGS sequence"/>
</dbReference>
<evidence type="ECO:0000256" key="3">
    <source>
        <dbReference type="ARBA" id="ARBA00011738"/>
    </source>
</evidence>